<dbReference type="Proteomes" id="UP000042527">
    <property type="component" value="Unassembled WGS sequence"/>
</dbReference>
<name>A0A0B7H125_TREPH</name>
<evidence type="ECO:0000313" key="1">
    <source>
        <dbReference type="EMBL" id="CEM62641.1"/>
    </source>
</evidence>
<protein>
    <submittedName>
        <fullName evidence="1">Uncharacterized protein</fullName>
    </submittedName>
</protein>
<gene>
    <name evidence="1" type="ORF">TPHV1_40144</name>
</gene>
<organism evidence="1 2">
    <name type="scientific">Treponema phagedenis</name>
    <dbReference type="NCBI Taxonomy" id="162"/>
    <lineage>
        <taxon>Bacteria</taxon>
        <taxon>Pseudomonadati</taxon>
        <taxon>Spirochaetota</taxon>
        <taxon>Spirochaetia</taxon>
        <taxon>Spirochaetales</taxon>
        <taxon>Treponemataceae</taxon>
        <taxon>Treponema</taxon>
    </lineage>
</organism>
<accession>A0A0B7H125</accession>
<dbReference type="AlphaFoldDB" id="A0A0B7H125"/>
<dbReference type="EMBL" id="CDNC01000034">
    <property type="protein sequence ID" value="CEM62641.1"/>
    <property type="molecule type" value="Genomic_DNA"/>
</dbReference>
<proteinExistence type="predicted"/>
<reference evidence="2" key="1">
    <citation type="submission" date="2015-01" db="EMBL/GenBank/DDBJ databases">
        <authorList>
            <person name="Manzoor Shahid"/>
            <person name="Zubair Saima"/>
        </authorList>
    </citation>
    <scope>NUCLEOTIDE SEQUENCE [LARGE SCALE GENOMIC DNA]</scope>
    <source>
        <strain evidence="2">V1</strain>
    </source>
</reference>
<evidence type="ECO:0000313" key="2">
    <source>
        <dbReference type="Proteomes" id="UP000042527"/>
    </source>
</evidence>
<sequence length="55" mass="6059">MLMLLNIVWTAGLRAAQALNAKHKQKNLTKPPTAGAQHTKAGYRGSRPLFIRKSC</sequence>
<keyword evidence="2" id="KW-1185">Reference proteome</keyword>